<name>A0A7W8HJ86_9BURK</name>
<organism evidence="4 5">
    <name type="scientific">Quisquiliibacterium transsilvanicum</name>
    <dbReference type="NCBI Taxonomy" id="1549638"/>
    <lineage>
        <taxon>Bacteria</taxon>
        <taxon>Pseudomonadati</taxon>
        <taxon>Pseudomonadota</taxon>
        <taxon>Betaproteobacteria</taxon>
        <taxon>Burkholderiales</taxon>
        <taxon>Burkholderiaceae</taxon>
        <taxon>Quisquiliibacterium</taxon>
    </lineage>
</organism>
<dbReference type="Proteomes" id="UP000532440">
    <property type="component" value="Unassembled WGS sequence"/>
</dbReference>
<dbReference type="PRINTS" id="PR01805">
    <property type="entry name" value="VACJLIPOPROT"/>
</dbReference>
<evidence type="ECO:0000256" key="1">
    <source>
        <dbReference type="ARBA" id="ARBA00010634"/>
    </source>
</evidence>
<proteinExistence type="inferred from homology"/>
<evidence type="ECO:0000313" key="4">
    <source>
        <dbReference type="EMBL" id="MBB5273084.1"/>
    </source>
</evidence>
<keyword evidence="4" id="KW-0449">Lipoprotein</keyword>
<keyword evidence="2 3" id="KW-0732">Signal</keyword>
<keyword evidence="5" id="KW-1185">Reference proteome</keyword>
<dbReference type="Pfam" id="PF04333">
    <property type="entry name" value="MlaA"/>
    <property type="match status" value="1"/>
</dbReference>
<comment type="similarity">
    <text evidence="1">Belongs to the MlaA family.</text>
</comment>
<dbReference type="PANTHER" id="PTHR30035:SF3">
    <property type="entry name" value="INTERMEMBRANE PHOSPHOLIPID TRANSPORT SYSTEM LIPOPROTEIN MLAA"/>
    <property type="match status" value="1"/>
</dbReference>
<dbReference type="AlphaFoldDB" id="A0A7W8HJ86"/>
<dbReference type="RefSeq" id="WP_183969342.1">
    <property type="nucleotide sequence ID" value="NZ_BAABEW010000007.1"/>
</dbReference>
<evidence type="ECO:0000256" key="3">
    <source>
        <dbReference type="SAM" id="SignalP"/>
    </source>
</evidence>
<accession>A0A7W8HJ86</accession>
<sequence length="238" mass="25741">MMRKARIAGVCAMAIALSGCATAAGPAARVDPLEPLNRAMFGFNEFVDRSALEPAARAYEAAVPELFQFMIGNFFSNVGDVWTAANQLLQGKPREAASDASRVLINSTLGFLGVADVASEMGLEKHREDFGQTLGRWGVGSGPYLVLPIFGSSSVRDGFGLATDMLADPLREIDSEGRRNNLRATRILDTRASFLRAGDLVGGAALDKYSFIRDGYLQRRRSLVWDGEPPAEDYGDED</sequence>
<dbReference type="InterPro" id="IPR007428">
    <property type="entry name" value="MlaA"/>
</dbReference>
<dbReference type="EMBL" id="JACHGB010000006">
    <property type="protein sequence ID" value="MBB5273084.1"/>
    <property type="molecule type" value="Genomic_DNA"/>
</dbReference>
<dbReference type="GO" id="GO:0120010">
    <property type="term" value="P:intermembrane phospholipid transfer"/>
    <property type="evidence" value="ECO:0007669"/>
    <property type="project" value="TreeGrafter"/>
</dbReference>
<dbReference type="GO" id="GO:0016020">
    <property type="term" value="C:membrane"/>
    <property type="evidence" value="ECO:0007669"/>
    <property type="project" value="InterPro"/>
</dbReference>
<dbReference type="PROSITE" id="PS51257">
    <property type="entry name" value="PROKAR_LIPOPROTEIN"/>
    <property type="match status" value="1"/>
</dbReference>
<comment type="caution">
    <text evidence="4">The sequence shown here is derived from an EMBL/GenBank/DDBJ whole genome shotgun (WGS) entry which is preliminary data.</text>
</comment>
<dbReference type="PANTHER" id="PTHR30035">
    <property type="entry name" value="LIPOPROTEIN VACJ-RELATED"/>
    <property type="match status" value="1"/>
</dbReference>
<evidence type="ECO:0000313" key="5">
    <source>
        <dbReference type="Proteomes" id="UP000532440"/>
    </source>
</evidence>
<feature type="signal peptide" evidence="3">
    <location>
        <begin position="1"/>
        <end position="23"/>
    </location>
</feature>
<protein>
    <submittedName>
        <fullName evidence="4">Phospholipid-binding lipoprotein MlaA</fullName>
    </submittedName>
</protein>
<gene>
    <name evidence="4" type="ORF">HNQ70_003112</name>
</gene>
<evidence type="ECO:0000256" key="2">
    <source>
        <dbReference type="ARBA" id="ARBA00022729"/>
    </source>
</evidence>
<feature type="chain" id="PRO_5031384115" evidence="3">
    <location>
        <begin position="24"/>
        <end position="238"/>
    </location>
</feature>
<reference evidence="4 5" key="1">
    <citation type="submission" date="2020-08" db="EMBL/GenBank/DDBJ databases">
        <title>Genomic Encyclopedia of Type Strains, Phase IV (KMG-IV): sequencing the most valuable type-strain genomes for metagenomic binning, comparative biology and taxonomic classification.</title>
        <authorList>
            <person name="Goeker M."/>
        </authorList>
    </citation>
    <scope>NUCLEOTIDE SEQUENCE [LARGE SCALE GENOMIC DNA]</scope>
    <source>
        <strain evidence="4 5">DSM 29781</strain>
    </source>
</reference>